<feature type="transmembrane region" description="Helical" evidence="7">
    <location>
        <begin position="278"/>
        <end position="298"/>
    </location>
</feature>
<protein>
    <submittedName>
        <fullName evidence="9 10">MFS transporter</fullName>
    </submittedName>
</protein>
<feature type="transmembrane region" description="Helical" evidence="7">
    <location>
        <begin position="73"/>
        <end position="92"/>
    </location>
</feature>
<dbReference type="PANTHER" id="PTHR11662:SF399">
    <property type="entry name" value="FI19708P1-RELATED"/>
    <property type="match status" value="1"/>
</dbReference>
<dbReference type="PROSITE" id="PS50850">
    <property type="entry name" value="MFS"/>
    <property type="match status" value="1"/>
</dbReference>
<accession>A0A9P3T582</accession>
<evidence type="ECO:0000313" key="11">
    <source>
        <dbReference type="Proteomes" id="UP000192521"/>
    </source>
</evidence>
<dbReference type="InterPro" id="IPR011701">
    <property type="entry name" value="MFS"/>
</dbReference>
<evidence type="ECO:0000313" key="10">
    <source>
        <dbReference type="EMBL" id="ORJ51568.1"/>
    </source>
</evidence>
<feature type="transmembrane region" description="Helical" evidence="7">
    <location>
        <begin position="310"/>
        <end position="329"/>
    </location>
</feature>
<dbReference type="Pfam" id="PF07690">
    <property type="entry name" value="MFS_1"/>
    <property type="match status" value="1"/>
</dbReference>
<evidence type="ECO:0000313" key="9">
    <source>
        <dbReference type="EMBL" id="HAT3579962.1"/>
    </source>
</evidence>
<feature type="transmembrane region" description="Helical" evidence="7">
    <location>
        <begin position="41"/>
        <end position="61"/>
    </location>
</feature>
<evidence type="ECO:0000256" key="5">
    <source>
        <dbReference type="ARBA" id="ARBA00023136"/>
    </source>
</evidence>
<dbReference type="Proteomes" id="UP000192521">
    <property type="component" value="Unassembled WGS sequence"/>
</dbReference>
<dbReference type="InterPro" id="IPR000849">
    <property type="entry name" value="Sugar_P_transporter"/>
</dbReference>
<evidence type="ECO:0000259" key="8">
    <source>
        <dbReference type="PROSITE" id="PS50850"/>
    </source>
</evidence>
<dbReference type="Proteomes" id="UP000867740">
    <property type="component" value="Unassembled WGS sequence"/>
</dbReference>
<evidence type="ECO:0000256" key="7">
    <source>
        <dbReference type="SAM" id="Phobius"/>
    </source>
</evidence>
<reference evidence="10 11" key="1">
    <citation type="submission" date="2017-02" db="EMBL/GenBank/DDBJ databases">
        <title>Draft genome sequence of a Kluyvera intermedia isolate from a patient with a pancreatic abscess.</title>
        <authorList>
            <person name="Thele R."/>
        </authorList>
    </citation>
    <scope>NUCLEOTIDE SEQUENCE [LARGE SCALE GENOMIC DNA]</scope>
    <source>
        <strain evidence="10 11">FOSA7093</strain>
    </source>
</reference>
<dbReference type="InterPro" id="IPR036259">
    <property type="entry name" value="MFS_trans_sf"/>
</dbReference>
<sequence>MSTSPGNRRWGIIVLLIIDYFVMFVARSSMSMCGPALMHEYGWTAIQFGWVSTAFFIGYAITMLPAGLLADRFGGGIVLVTGTLWWVIFTFLTPLGSTLGIMMLLRILVGVGQGLLVPANFSLAARWVPKSESGKATGLLQVGCPAGIAFAMVLAAWIIQTWGWQSVFYIVSVPGLVWCLLWWWLGNSRPQMDNRINRQELEYIQAGQAVANAEQSTQKEATGSDLTKADILSTPSIWACALCYFCTNYLFFLFMTWLPTYFAMGRGIDLKQSAIYSMLPYLVAILAYPLGGLVTDAACRRFGQNIGRKLSPVVGLLLAGVFLILGTRANSLWSAASLISASNFFLCFTMAAHFSIPIIFSQKNTGMLVGLNGVFGTLAGILSPVLAGWVIDVSGQYEYALYLGASIAILGALFMLIARIKPIEKKGANRSMRNAGGFAGRQGFSKMKEHDL</sequence>
<feature type="transmembrane region" description="Helical" evidence="7">
    <location>
        <begin position="98"/>
        <end position="117"/>
    </location>
</feature>
<keyword evidence="5 7" id="KW-0472">Membrane</keyword>
<keyword evidence="2" id="KW-1003">Cell membrane</keyword>
<dbReference type="InterPro" id="IPR020846">
    <property type="entry name" value="MFS_dom"/>
</dbReference>
<feature type="domain" description="Major facilitator superfamily (MFS) profile" evidence="8">
    <location>
        <begin position="12"/>
        <end position="423"/>
    </location>
</feature>
<feature type="transmembrane region" description="Helical" evidence="7">
    <location>
        <begin position="368"/>
        <end position="387"/>
    </location>
</feature>
<feature type="transmembrane region" description="Helical" evidence="7">
    <location>
        <begin position="399"/>
        <end position="420"/>
    </location>
</feature>
<comment type="subcellular location">
    <subcellularLocation>
        <location evidence="1">Cell membrane</location>
        <topology evidence="1">Multi-pass membrane protein</topology>
    </subcellularLocation>
</comment>
<dbReference type="InterPro" id="IPR050382">
    <property type="entry name" value="MFS_Na/Anion_cotransporter"/>
</dbReference>
<evidence type="ECO:0000256" key="2">
    <source>
        <dbReference type="ARBA" id="ARBA00022475"/>
    </source>
</evidence>
<proteinExistence type="inferred from homology"/>
<keyword evidence="3 7" id="KW-0812">Transmembrane</keyword>
<feature type="transmembrane region" description="Helical" evidence="7">
    <location>
        <begin position="12"/>
        <end position="29"/>
    </location>
</feature>
<dbReference type="GO" id="GO:0022857">
    <property type="term" value="F:transmembrane transporter activity"/>
    <property type="evidence" value="ECO:0007669"/>
    <property type="project" value="InterPro"/>
</dbReference>
<dbReference type="OrthoDB" id="9771451at2"/>
<dbReference type="RefSeq" id="WP_047369236.1">
    <property type="nucleotide sequence ID" value="NZ_CABMNU010000005.1"/>
</dbReference>
<dbReference type="EMBL" id="DACSUM010000001">
    <property type="protein sequence ID" value="HAT3579962.1"/>
    <property type="molecule type" value="Genomic_DNA"/>
</dbReference>
<feature type="transmembrane region" description="Helical" evidence="7">
    <location>
        <begin position="166"/>
        <end position="185"/>
    </location>
</feature>
<gene>
    <name evidence="10" type="ORF">B2M27_03685</name>
    <name evidence="9" type="ORF">I8531_000201</name>
</gene>
<feature type="transmembrane region" description="Helical" evidence="7">
    <location>
        <begin position="335"/>
        <end position="356"/>
    </location>
</feature>
<dbReference type="GO" id="GO:0005886">
    <property type="term" value="C:plasma membrane"/>
    <property type="evidence" value="ECO:0007669"/>
    <property type="project" value="UniProtKB-SubCell"/>
</dbReference>
<feature type="transmembrane region" description="Helical" evidence="7">
    <location>
        <begin position="237"/>
        <end position="258"/>
    </location>
</feature>
<dbReference type="PIRSF" id="PIRSF002808">
    <property type="entry name" value="Hexose_phosphate_transp"/>
    <property type="match status" value="1"/>
</dbReference>
<keyword evidence="11" id="KW-1185">Reference proteome</keyword>
<evidence type="ECO:0000256" key="4">
    <source>
        <dbReference type="ARBA" id="ARBA00022989"/>
    </source>
</evidence>
<organism evidence="9 12">
    <name type="scientific">Kluyvera intermedia</name>
    <name type="common">Enterobacter intermedius</name>
    <dbReference type="NCBI Taxonomy" id="61648"/>
    <lineage>
        <taxon>Bacteria</taxon>
        <taxon>Pseudomonadati</taxon>
        <taxon>Pseudomonadota</taxon>
        <taxon>Gammaproteobacteria</taxon>
        <taxon>Enterobacterales</taxon>
        <taxon>Enterobacteriaceae</taxon>
        <taxon>Kluyvera</taxon>
    </lineage>
</organism>
<comment type="caution">
    <text evidence="9">The sequence shown here is derived from an EMBL/GenBank/DDBJ whole genome shotgun (WGS) entry which is preliminary data.</text>
</comment>
<evidence type="ECO:0000256" key="3">
    <source>
        <dbReference type="ARBA" id="ARBA00022692"/>
    </source>
</evidence>
<dbReference type="PANTHER" id="PTHR11662">
    <property type="entry name" value="SOLUTE CARRIER FAMILY 17"/>
    <property type="match status" value="1"/>
</dbReference>
<reference evidence="9" key="2">
    <citation type="journal article" date="2018" name="Genome Biol.">
        <title>SKESA: strategic k-mer extension for scrupulous assemblies.</title>
        <authorList>
            <person name="Souvorov A."/>
            <person name="Agarwala R."/>
            <person name="Lipman D.J."/>
        </authorList>
    </citation>
    <scope>NUCLEOTIDE SEQUENCE</scope>
    <source>
        <strain evidence="9">CAVp300</strain>
    </source>
</reference>
<name>A0A9P3T582_KLUIN</name>
<dbReference type="AlphaFoldDB" id="A0A9P3T582"/>
<reference evidence="9" key="3">
    <citation type="submission" date="2020-10" db="EMBL/GenBank/DDBJ databases">
        <authorList>
            <consortium name="NCBI Pathogen Detection Project"/>
        </authorList>
    </citation>
    <scope>NUCLEOTIDE SEQUENCE</scope>
    <source>
        <strain evidence="9">CAVp300</strain>
    </source>
</reference>
<dbReference type="EMBL" id="MWPR01000004">
    <property type="protein sequence ID" value="ORJ51568.1"/>
    <property type="molecule type" value="Genomic_DNA"/>
</dbReference>
<keyword evidence="4 7" id="KW-1133">Transmembrane helix</keyword>
<comment type="similarity">
    <text evidence="6">Belongs to the major facilitator superfamily. Phthalate permease family.</text>
</comment>
<evidence type="ECO:0000256" key="6">
    <source>
        <dbReference type="ARBA" id="ARBA00038514"/>
    </source>
</evidence>
<dbReference type="SUPFAM" id="SSF103473">
    <property type="entry name" value="MFS general substrate transporter"/>
    <property type="match status" value="1"/>
</dbReference>
<feature type="transmembrane region" description="Helical" evidence="7">
    <location>
        <begin position="138"/>
        <end position="160"/>
    </location>
</feature>
<evidence type="ECO:0000313" key="12">
    <source>
        <dbReference type="Proteomes" id="UP000867740"/>
    </source>
</evidence>
<dbReference type="Gene3D" id="1.20.1250.20">
    <property type="entry name" value="MFS general substrate transporter like domains"/>
    <property type="match status" value="2"/>
</dbReference>
<evidence type="ECO:0000256" key="1">
    <source>
        <dbReference type="ARBA" id="ARBA00004651"/>
    </source>
</evidence>